<dbReference type="Gene3D" id="1.20.920.30">
    <property type="match status" value="1"/>
</dbReference>
<dbReference type="Pfam" id="PF17857">
    <property type="entry name" value="AAA_lid_1"/>
    <property type="match status" value="1"/>
</dbReference>
<dbReference type="OrthoDB" id="5988534at2759"/>
<organism evidence="3 4">
    <name type="scientific">Clytia hemisphaerica</name>
    <dbReference type="NCBI Taxonomy" id="252671"/>
    <lineage>
        <taxon>Eukaryota</taxon>
        <taxon>Metazoa</taxon>
        <taxon>Cnidaria</taxon>
        <taxon>Hydrozoa</taxon>
        <taxon>Hydroidolina</taxon>
        <taxon>Leptothecata</taxon>
        <taxon>Obeliida</taxon>
        <taxon>Clytiidae</taxon>
        <taxon>Clytia</taxon>
    </lineage>
</organism>
<dbReference type="GO" id="GO:0045505">
    <property type="term" value="F:dynein intermediate chain binding"/>
    <property type="evidence" value="ECO:0007669"/>
    <property type="project" value="InterPro"/>
</dbReference>
<name>A0A7M5WQG1_9CNID</name>
<dbReference type="InterPro" id="IPR026983">
    <property type="entry name" value="DHC"/>
</dbReference>
<evidence type="ECO:0000313" key="4">
    <source>
        <dbReference type="Proteomes" id="UP000594262"/>
    </source>
</evidence>
<keyword evidence="4" id="KW-1185">Reference proteome</keyword>
<dbReference type="GO" id="GO:0007018">
    <property type="term" value="P:microtubule-based movement"/>
    <property type="evidence" value="ECO:0007669"/>
    <property type="project" value="InterPro"/>
</dbReference>
<dbReference type="Proteomes" id="UP000594262">
    <property type="component" value="Unplaced"/>
</dbReference>
<evidence type="ECO:0000313" key="3">
    <source>
        <dbReference type="EnsemblMetazoa" id="CLYHEMP001802.5"/>
    </source>
</evidence>
<reference evidence="3" key="1">
    <citation type="submission" date="2021-01" db="UniProtKB">
        <authorList>
            <consortium name="EnsemblMetazoa"/>
        </authorList>
    </citation>
    <scope>IDENTIFICATION</scope>
</reference>
<sequence>GVIRCGHFCKERGFTDEVRTLANDLVACTRRLWQYTKVKMLPTPAKFHYVFNLRDLSRIWQGMLNAVSDVITETSTLLSQWQHECTRVICDRFVNEMDKSWFRKVAVQICDEEIGASHDLSCLEEEAYFVDFLRDAPEPTGDEPDDADFEAPKIYEPVTILEPFSKHMTRN</sequence>
<comment type="similarity">
    <text evidence="1">Belongs to the dynein heavy chain family.</text>
</comment>
<dbReference type="AlphaFoldDB" id="A0A7M5WQG1"/>
<evidence type="ECO:0000259" key="2">
    <source>
        <dbReference type="Pfam" id="PF17857"/>
    </source>
</evidence>
<proteinExistence type="inferred from homology"/>
<dbReference type="GO" id="GO:0051959">
    <property type="term" value="F:dynein light intermediate chain binding"/>
    <property type="evidence" value="ECO:0007669"/>
    <property type="project" value="InterPro"/>
</dbReference>
<dbReference type="InterPro" id="IPR041589">
    <property type="entry name" value="DNAH3_AAA_lid_1"/>
</dbReference>
<feature type="domain" description="Dynein heavy chain 3 AAA+ lid" evidence="2">
    <location>
        <begin position="26"/>
        <end position="109"/>
    </location>
</feature>
<evidence type="ECO:0000256" key="1">
    <source>
        <dbReference type="ARBA" id="ARBA00008887"/>
    </source>
</evidence>
<protein>
    <recommendedName>
        <fullName evidence="2">Dynein heavy chain 3 AAA+ lid domain-containing protein</fullName>
    </recommendedName>
</protein>
<dbReference type="EnsemblMetazoa" id="CLYHEMT001802.5">
    <property type="protein sequence ID" value="CLYHEMP001802.5"/>
    <property type="gene ID" value="CLYHEMG001802"/>
</dbReference>
<accession>A0A7M5WQG1</accession>
<dbReference type="PANTHER" id="PTHR46532">
    <property type="entry name" value="MALE FERTILITY FACTOR KL5"/>
    <property type="match status" value="1"/>
</dbReference>
<dbReference type="PANTHER" id="PTHR46532:SF4">
    <property type="entry name" value="AAA+ ATPASE DOMAIN-CONTAINING PROTEIN"/>
    <property type="match status" value="1"/>
</dbReference>
<dbReference type="GO" id="GO:0005858">
    <property type="term" value="C:axonemal dynein complex"/>
    <property type="evidence" value="ECO:0007669"/>
    <property type="project" value="TreeGrafter"/>
</dbReference>